<evidence type="ECO:0000256" key="1">
    <source>
        <dbReference type="SAM" id="MobiDB-lite"/>
    </source>
</evidence>
<accession>A0A1I8BXW4</accession>
<protein>
    <submittedName>
        <fullName evidence="3">Uncharacterized protein</fullName>
    </submittedName>
</protein>
<feature type="compositionally biased region" description="Polar residues" evidence="1">
    <location>
        <begin position="98"/>
        <end position="126"/>
    </location>
</feature>
<proteinExistence type="predicted"/>
<evidence type="ECO:0000313" key="2">
    <source>
        <dbReference type="Proteomes" id="UP000095281"/>
    </source>
</evidence>
<reference evidence="3" key="1">
    <citation type="submission" date="2016-11" db="UniProtKB">
        <authorList>
            <consortium name="WormBaseParasite"/>
        </authorList>
    </citation>
    <scope>IDENTIFICATION</scope>
</reference>
<sequence length="157" mass="18352">MKTHPFISDSKNLSNPQFISKWANEFLPKPEPPRFFRPLCNRLARQNQILQELEQRHHDNTKKIIGEARRRMEMSIRQTRDEQKAQLKEKRKVDKNVKSSSSPTLKKMSTSDTRQNSKRSSSQMNSGRVDIKKSRKDLMLATKNGITAKDQLNKFKA</sequence>
<dbReference type="AlphaFoldDB" id="A0A1I8BXW4"/>
<keyword evidence="2" id="KW-1185">Reference proteome</keyword>
<organism evidence="2 3">
    <name type="scientific">Meloidogyne hapla</name>
    <name type="common">Root-knot nematode worm</name>
    <dbReference type="NCBI Taxonomy" id="6305"/>
    <lineage>
        <taxon>Eukaryota</taxon>
        <taxon>Metazoa</taxon>
        <taxon>Ecdysozoa</taxon>
        <taxon>Nematoda</taxon>
        <taxon>Chromadorea</taxon>
        <taxon>Rhabditida</taxon>
        <taxon>Tylenchina</taxon>
        <taxon>Tylenchomorpha</taxon>
        <taxon>Tylenchoidea</taxon>
        <taxon>Meloidogynidae</taxon>
        <taxon>Meloidogyninae</taxon>
        <taxon>Meloidogyne</taxon>
    </lineage>
</organism>
<dbReference type="Proteomes" id="UP000095281">
    <property type="component" value="Unplaced"/>
</dbReference>
<name>A0A1I8BXW4_MELHA</name>
<evidence type="ECO:0000313" key="3">
    <source>
        <dbReference type="WBParaSite" id="MhA1_Contig770.frz3.gene9"/>
    </source>
</evidence>
<dbReference type="WBParaSite" id="MhA1_Contig770.frz3.gene9">
    <property type="protein sequence ID" value="MhA1_Contig770.frz3.gene9"/>
    <property type="gene ID" value="MhA1_Contig770.frz3.gene9"/>
</dbReference>
<feature type="region of interest" description="Disordered" evidence="1">
    <location>
        <begin position="54"/>
        <end position="136"/>
    </location>
</feature>
<feature type="compositionally biased region" description="Basic and acidic residues" evidence="1">
    <location>
        <begin position="54"/>
        <end position="97"/>
    </location>
</feature>